<evidence type="ECO:0000256" key="8">
    <source>
        <dbReference type="ARBA" id="ARBA00023170"/>
    </source>
</evidence>
<evidence type="ECO:0000256" key="4">
    <source>
        <dbReference type="ARBA" id="ARBA00022692"/>
    </source>
</evidence>
<dbReference type="Proteomes" id="UP000321513">
    <property type="component" value="Unassembled WGS sequence"/>
</dbReference>
<dbReference type="InterPro" id="IPR039426">
    <property type="entry name" value="TonB-dep_rcpt-like"/>
</dbReference>
<evidence type="ECO:0000259" key="13">
    <source>
        <dbReference type="Pfam" id="PF00593"/>
    </source>
</evidence>
<sequence length="835" mass="92962">MKSFLIFIILYTALPNFLFAQLSPPATLSRVNRFSITGRVTNQKNDSAMAGASVYIPDLKTGTATDEKGYYTLQNIPAGDYIIQAGFVGYKSNLKNISLTQNMTLNFTMTESITEEMEVVVTGSSKATSIRRSPIPIVAVNRQYLQQNLSTNIIDAISHVPGINAVTTGPNVSKPFIRGLGFNRILTLYDGVRQEGQQWGDEHGIEIDQNTVDRVEVVKGPASLIYGSDAVAGVINLIPVNPATGDGVVGGISNEYQTNNGLIANSATLAGSKNSFTWRGTFTHKMATNYRNKIDGRVYGTAFRETDFSGLIGLNRDWGYSHLGFSTYNDLQEIPDGSRDSATRRFTKQITEADTIRPIVSRSELQSYKITPLHQRVQHYRLYTANSFSVGKGRVALNLAYQKSIRQEFSHPQSPEVAGLYLILNTFSYDVKYYFREKKGFSLTTGINGMYQNNNPEKGTDFIIPAYHQFDAGPFIFVKKSLSKLEIAGGLRYDIRNFNNEALFTKEDPATGFTYAVSGANRTGAQKPFYAYQHTFSGVSGSVGLSYRFSDNLTAKLNIGRGFRAPNISEISANGVHPGTSIYQLGNLNFKPEFSLQEDLGINYNTPHITINAEIFNNNVSNFIFNQKVLNNKGEDSVIVPGNQTFQFQAAKAHLYGAEISVDIHPHPLDWLHFENSLSLVYGNNQGVNNQKSLSDSSKYLPFVPPLHTFSEIRGNFKKLSRHFSNAFVKVQLENYAAQKRVYLAYNTETYTPGYRTVNAGFGADVTNAKGKTIVTFSVIADNLFDVAYQSHLNRLKYFEPYPNSSRQYNGIYNMGRNFSLKLNFPLSFKSKQTT</sequence>
<dbReference type="PROSITE" id="PS52016">
    <property type="entry name" value="TONB_DEPENDENT_REC_3"/>
    <property type="match status" value="1"/>
</dbReference>
<accession>A0A512BDI2</accession>
<dbReference type="GO" id="GO:0044718">
    <property type="term" value="P:siderophore transmembrane transport"/>
    <property type="evidence" value="ECO:0007669"/>
    <property type="project" value="TreeGrafter"/>
</dbReference>
<keyword evidence="4 10" id="KW-0812">Transmembrane</keyword>
<feature type="signal peptide" evidence="12">
    <location>
        <begin position="1"/>
        <end position="20"/>
    </location>
</feature>
<evidence type="ECO:0000256" key="9">
    <source>
        <dbReference type="ARBA" id="ARBA00023237"/>
    </source>
</evidence>
<protein>
    <submittedName>
        <fullName evidence="15">TonB-dependent receptor</fullName>
    </submittedName>
</protein>
<evidence type="ECO:0000256" key="2">
    <source>
        <dbReference type="ARBA" id="ARBA00022448"/>
    </source>
</evidence>
<proteinExistence type="inferred from homology"/>
<evidence type="ECO:0000313" key="15">
    <source>
        <dbReference type="EMBL" id="GEO10023.1"/>
    </source>
</evidence>
<keyword evidence="8 15" id="KW-0675">Receptor</keyword>
<dbReference type="SUPFAM" id="SSF49464">
    <property type="entry name" value="Carboxypeptidase regulatory domain-like"/>
    <property type="match status" value="1"/>
</dbReference>
<keyword evidence="3 10" id="KW-1134">Transmembrane beta strand</keyword>
<dbReference type="PANTHER" id="PTHR30069">
    <property type="entry name" value="TONB-DEPENDENT OUTER MEMBRANE RECEPTOR"/>
    <property type="match status" value="1"/>
</dbReference>
<keyword evidence="2 10" id="KW-0813">Transport</keyword>
<feature type="domain" description="TonB-dependent receptor plug" evidence="14">
    <location>
        <begin position="130"/>
        <end position="234"/>
    </location>
</feature>
<name>A0A512BDI2_9BACT</name>
<keyword evidence="7 10" id="KW-0472">Membrane</keyword>
<keyword evidence="16" id="KW-1185">Reference proteome</keyword>
<reference evidence="15 16" key="1">
    <citation type="submission" date="2019-07" db="EMBL/GenBank/DDBJ databases">
        <title>Whole genome shotgun sequence of Segetibacter aerophilus NBRC 106135.</title>
        <authorList>
            <person name="Hosoyama A."/>
            <person name="Uohara A."/>
            <person name="Ohji S."/>
            <person name="Ichikawa N."/>
        </authorList>
    </citation>
    <scope>NUCLEOTIDE SEQUENCE [LARGE SCALE GENOMIC DNA]</scope>
    <source>
        <strain evidence="15 16">NBRC 106135</strain>
    </source>
</reference>
<dbReference type="InterPro" id="IPR036942">
    <property type="entry name" value="Beta-barrel_TonB_sf"/>
</dbReference>
<feature type="domain" description="TonB-dependent receptor-like beta-barrel" evidence="13">
    <location>
        <begin position="271"/>
        <end position="783"/>
    </location>
</feature>
<dbReference type="SUPFAM" id="SSF56935">
    <property type="entry name" value="Porins"/>
    <property type="match status" value="1"/>
</dbReference>
<dbReference type="RefSeq" id="WP_147204135.1">
    <property type="nucleotide sequence ID" value="NZ_BJYT01000008.1"/>
</dbReference>
<evidence type="ECO:0000256" key="11">
    <source>
        <dbReference type="RuleBase" id="RU003357"/>
    </source>
</evidence>
<evidence type="ECO:0000256" key="12">
    <source>
        <dbReference type="SAM" id="SignalP"/>
    </source>
</evidence>
<dbReference type="InterPro" id="IPR037066">
    <property type="entry name" value="Plug_dom_sf"/>
</dbReference>
<keyword evidence="9 10" id="KW-0998">Cell outer membrane</keyword>
<evidence type="ECO:0000256" key="5">
    <source>
        <dbReference type="ARBA" id="ARBA00022729"/>
    </source>
</evidence>
<evidence type="ECO:0000259" key="14">
    <source>
        <dbReference type="Pfam" id="PF07715"/>
    </source>
</evidence>
<dbReference type="GO" id="GO:0015344">
    <property type="term" value="F:siderophore uptake transmembrane transporter activity"/>
    <property type="evidence" value="ECO:0007669"/>
    <property type="project" value="TreeGrafter"/>
</dbReference>
<dbReference type="InterPro" id="IPR012910">
    <property type="entry name" value="Plug_dom"/>
</dbReference>
<dbReference type="Pfam" id="PF00593">
    <property type="entry name" value="TonB_dep_Rec_b-barrel"/>
    <property type="match status" value="1"/>
</dbReference>
<dbReference type="Pfam" id="PF13715">
    <property type="entry name" value="CarbopepD_reg_2"/>
    <property type="match status" value="1"/>
</dbReference>
<dbReference type="OrthoDB" id="9795928at2"/>
<dbReference type="PANTHER" id="PTHR30069:SF29">
    <property type="entry name" value="HEMOGLOBIN AND HEMOGLOBIN-HAPTOGLOBIN-BINDING PROTEIN 1-RELATED"/>
    <property type="match status" value="1"/>
</dbReference>
<evidence type="ECO:0000256" key="3">
    <source>
        <dbReference type="ARBA" id="ARBA00022452"/>
    </source>
</evidence>
<dbReference type="Gene3D" id="2.40.170.20">
    <property type="entry name" value="TonB-dependent receptor, beta-barrel domain"/>
    <property type="match status" value="1"/>
</dbReference>
<dbReference type="GO" id="GO:0009279">
    <property type="term" value="C:cell outer membrane"/>
    <property type="evidence" value="ECO:0007669"/>
    <property type="project" value="UniProtKB-SubCell"/>
</dbReference>
<keyword evidence="6 11" id="KW-0798">TonB box</keyword>
<dbReference type="Gene3D" id="2.60.40.1120">
    <property type="entry name" value="Carboxypeptidase-like, regulatory domain"/>
    <property type="match status" value="1"/>
</dbReference>
<evidence type="ECO:0000256" key="7">
    <source>
        <dbReference type="ARBA" id="ARBA00023136"/>
    </source>
</evidence>
<evidence type="ECO:0000256" key="10">
    <source>
        <dbReference type="PROSITE-ProRule" id="PRU01360"/>
    </source>
</evidence>
<dbReference type="InterPro" id="IPR008969">
    <property type="entry name" value="CarboxyPept-like_regulatory"/>
</dbReference>
<dbReference type="Pfam" id="PF07715">
    <property type="entry name" value="Plug"/>
    <property type="match status" value="1"/>
</dbReference>
<dbReference type="AlphaFoldDB" id="A0A512BDI2"/>
<evidence type="ECO:0000256" key="6">
    <source>
        <dbReference type="ARBA" id="ARBA00023077"/>
    </source>
</evidence>
<organism evidence="15 16">
    <name type="scientific">Segetibacter aerophilus</name>
    <dbReference type="NCBI Taxonomy" id="670293"/>
    <lineage>
        <taxon>Bacteria</taxon>
        <taxon>Pseudomonadati</taxon>
        <taxon>Bacteroidota</taxon>
        <taxon>Chitinophagia</taxon>
        <taxon>Chitinophagales</taxon>
        <taxon>Chitinophagaceae</taxon>
        <taxon>Segetibacter</taxon>
    </lineage>
</organism>
<keyword evidence="5 12" id="KW-0732">Signal</keyword>
<dbReference type="Gene3D" id="2.170.130.10">
    <property type="entry name" value="TonB-dependent receptor, plug domain"/>
    <property type="match status" value="1"/>
</dbReference>
<evidence type="ECO:0000313" key="16">
    <source>
        <dbReference type="Proteomes" id="UP000321513"/>
    </source>
</evidence>
<dbReference type="InterPro" id="IPR000531">
    <property type="entry name" value="Beta-barrel_TonB"/>
</dbReference>
<feature type="chain" id="PRO_5022160830" evidence="12">
    <location>
        <begin position="21"/>
        <end position="835"/>
    </location>
</feature>
<comment type="caution">
    <text evidence="15">The sequence shown here is derived from an EMBL/GenBank/DDBJ whole genome shotgun (WGS) entry which is preliminary data.</text>
</comment>
<evidence type="ECO:0000256" key="1">
    <source>
        <dbReference type="ARBA" id="ARBA00004571"/>
    </source>
</evidence>
<comment type="subcellular location">
    <subcellularLocation>
        <location evidence="1 10">Cell outer membrane</location>
        <topology evidence="1 10">Multi-pass membrane protein</topology>
    </subcellularLocation>
</comment>
<dbReference type="EMBL" id="BJYT01000008">
    <property type="protein sequence ID" value="GEO10023.1"/>
    <property type="molecule type" value="Genomic_DNA"/>
</dbReference>
<gene>
    <name evidence="15" type="primary">phuR</name>
    <name evidence="15" type="ORF">SAE01_25190</name>
</gene>
<comment type="similarity">
    <text evidence="10 11">Belongs to the TonB-dependent receptor family.</text>
</comment>